<dbReference type="PANTHER" id="PTHR34322">
    <property type="entry name" value="TRANSPOSASE, Y1_TNP DOMAIN-CONTAINING"/>
    <property type="match status" value="1"/>
</dbReference>
<protein>
    <recommendedName>
        <fullName evidence="1">Transposase IS200-like domain-containing protein</fullName>
    </recommendedName>
</protein>
<comment type="caution">
    <text evidence="2">The sequence shown here is derived from an EMBL/GenBank/DDBJ whole genome shotgun (WGS) entry which is preliminary data.</text>
</comment>
<dbReference type="InterPro" id="IPR036515">
    <property type="entry name" value="Transposase_17_sf"/>
</dbReference>
<gene>
    <name evidence="2" type="ORF">A3E64_01910</name>
</gene>
<name>A0A1G1ZIN7_9BACT</name>
<dbReference type="GO" id="GO:0006313">
    <property type="term" value="P:DNA transposition"/>
    <property type="evidence" value="ECO:0007669"/>
    <property type="project" value="InterPro"/>
</dbReference>
<dbReference type="GO" id="GO:0003677">
    <property type="term" value="F:DNA binding"/>
    <property type="evidence" value="ECO:0007669"/>
    <property type="project" value="InterPro"/>
</dbReference>
<proteinExistence type="predicted"/>
<dbReference type="SMART" id="SM01321">
    <property type="entry name" value="Y1_Tnp"/>
    <property type="match status" value="1"/>
</dbReference>
<evidence type="ECO:0000313" key="3">
    <source>
        <dbReference type="Proteomes" id="UP000177174"/>
    </source>
</evidence>
<dbReference type="Proteomes" id="UP000177174">
    <property type="component" value="Unassembled WGS sequence"/>
</dbReference>
<feature type="domain" description="Transposase IS200-like" evidence="1">
    <location>
        <begin position="6"/>
        <end position="154"/>
    </location>
</feature>
<reference evidence="2 3" key="1">
    <citation type="journal article" date="2016" name="Nat. Commun.">
        <title>Thousands of microbial genomes shed light on interconnected biogeochemical processes in an aquifer system.</title>
        <authorList>
            <person name="Anantharaman K."/>
            <person name="Brown C.T."/>
            <person name="Hug L.A."/>
            <person name="Sharon I."/>
            <person name="Castelle C.J."/>
            <person name="Probst A.J."/>
            <person name="Thomas B.C."/>
            <person name="Singh A."/>
            <person name="Wilkins M.J."/>
            <person name="Karaoz U."/>
            <person name="Brodie E.L."/>
            <person name="Williams K.H."/>
            <person name="Hubbard S.S."/>
            <person name="Banfield J.F."/>
        </authorList>
    </citation>
    <scope>NUCLEOTIDE SEQUENCE [LARGE SCALE GENOMIC DNA]</scope>
</reference>
<evidence type="ECO:0000259" key="1">
    <source>
        <dbReference type="SMART" id="SM01321"/>
    </source>
</evidence>
<dbReference type="PANTHER" id="PTHR34322:SF2">
    <property type="entry name" value="TRANSPOSASE IS200-LIKE DOMAIN-CONTAINING PROTEIN"/>
    <property type="match status" value="1"/>
</dbReference>
<dbReference type="InterPro" id="IPR002686">
    <property type="entry name" value="Transposase_17"/>
</dbReference>
<dbReference type="Pfam" id="PF01797">
    <property type="entry name" value="Y1_Tnp"/>
    <property type="match status" value="1"/>
</dbReference>
<accession>A0A1G1ZIN7</accession>
<dbReference type="SUPFAM" id="SSF143422">
    <property type="entry name" value="Transposase IS200-like"/>
    <property type="match status" value="1"/>
</dbReference>
<dbReference type="AlphaFoldDB" id="A0A1G1ZIN7"/>
<dbReference type="Gene3D" id="3.30.70.1290">
    <property type="entry name" value="Transposase IS200-like"/>
    <property type="match status" value="1"/>
</dbReference>
<dbReference type="STRING" id="1798405.A3E64_01910"/>
<dbReference type="EMBL" id="MHJH01000020">
    <property type="protein sequence ID" value="OGY64365.1"/>
    <property type="molecule type" value="Genomic_DNA"/>
</dbReference>
<sequence length="236" mass="28143">MKRAFSANEIYHVLNRGVDKRKIFIDDGDYSRFLHDLFEFNDTEQVNNTAYCFRNRPNFNDIASRYIGVRERKPRKLLVDVLAFCLMPNHYHLLLKPNFDDGVTQFMKKLNIGYAKYFNEKYERSGALFQGRFKAIQVTEEAHFIHLPYYIHFNPLDLKTPEWRERKLQNSAVAIKFLEKYRWSSHLDYLGKKNFPSVTQRDFLLEFFGGTKGYEDKIKNWLKNLDVNDLGKTTLE</sequence>
<organism evidence="2 3">
    <name type="scientific">Candidatus Harrisonbacteria bacterium RIFCSPHIGHO2_12_FULL_48_16</name>
    <dbReference type="NCBI Taxonomy" id="1798405"/>
    <lineage>
        <taxon>Bacteria</taxon>
        <taxon>Candidatus Harrisoniibacteriota</taxon>
    </lineage>
</organism>
<evidence type="ECO:0000313" key="2">
    <source>
        <dbReference type="EMBL" id="OGY64365.1"/>
    </source>
</evidence>
<dbReference type="GO" id="GO:0004803">
    <property type="term" value="F:transposase activity"/>
    <property type="evidence" value="ECO:0007669"/>
    <property type="project" value="InterPro"/>
</dbReference>